<dbReference type="EMBL" id="JAQMLR010000009">
    <property type="protein sequence ID" value="MDB8739134.1"/>
    <property type="molecule type" value="Genomic_DNA"/>
</dbReference>
<dbReference type="InterPro" id="IPR036412">
    <property type="entry name" value="HAD-like_sf"/>
</dbReference>
<proteinExistence type="inferred from homology"/>
<dbReference type="InterPro" id="IPR041492">
    <property type="entry name" value="HAD_2"/>
</dbReference>
<evidence type="ECO:0000256" key="3">
    <source>
        <dbReference type="ARBA" id="ARBA00022723"/>
    </source>
</evidence>
<dbReference type="NCBIfam" id="TIGR01509">
    <property type="entry name" value="HAD-SF-IA-v3"/>
    <property type="match status" value="1"/>
</dbReference>
<reference evidence="5" key="1">
    <citation type="submission" date="2023-01" db="EMBL/GenBank/DDBJ databases">
        <title>Human gut microbiome strain richness.</title>
        <authorList>
            <person name="Chen-Liaw A."/>
        </authorList>
    </citation>
    <scope>NUCLEOTIDE SEQUENCE</scope>
    <source>
        <strain evidence="5">1001217st1_A9_1001217B_191108</strain>
    </source>
</reference>
<gene>
    <name evidence="5" type="ORF">PNU63_10215</name>
</gene>
<accession>A0AB35J1T5</accession>
<dbReference type="Gene3D" id="1.10.150.240">
    <property type="entry name" value="Putative phosphatase, domain 2"/>
    <property type="match status" value="1"/>
</dbReference>
<comment type="cofactor">
    <cofactor evidence="1">
        <name>Mg(2+)</name>
        <dbReference type="ChEBI" id="CHEBI:18420"/>
    </cofactor>
</comment>
<keyword evidence="5" id="KW-0378">Hydrolase</keyword>
<comment type="similarity">
    <text evidence="2">Belongs to the HAD-like hydrolase superfamily. CbbY/CbbZ/Gph/YieH family.</text>
</comment>
<keyword evidence="4" id="KW-0460">Magnesium</keyword>
<name>A0AB35J1T5_MEDGN</name>
<dbReference type="SFLD" id="SFLDS00003">
    <property type="entry name" value="Haloacid_Dehalogenase"/>
    <property type="match status" value="1"/>
</dbReference>
<evidence type="ECO:0000256" key="4">
    <source>
        <dbReference type="ARBA" id="ARBA00022842"/>
    </source>
</evidence>
<evidence type="ECO:0000256" key="2">
    <source>
        <dbReference type="ARBA" id="ARBA00006171"/>
    </source>
</evidence>
<dbReference type="PANTHER" id="PTHR46193">
    <property type="entry name" value="6-PHOSPHOGLUCONATE PHOSPHATASE"/>
    <property type="match status" value="1"/>
</dbReference>
<organism evidence="5 6">
    <name type="scientific">Mediterraneibacter gnavus</name>
    <name type="common">Ruminococcus gnavus</name>
    <dbReference type="NCBI Taxonomy" id="33038"/>
    <lineage>
        <taxon>Bacteria</taxon>
        <taxon>Bacillati</taxon>
        <taxon>Bacillota</taxon>
        <taxon>Clostridia</taxon>
        <taxon>Lachnospirales</taxon>
        <taxon>Lachnospiraceae</taxon>
        <taxon>Mediterraneibacter</taxon>
    </lineage>
</organism>
<evidence type="ECO:0000256" key="1">
    <source>
        <dbReference type="ARBA" id="ARBA00001946"/>
    </source>
</evidence>
<dbReference type="GO" id="GO:0016787">
    <property type="term" value="F:hydrolase activity"/>
    <property type="evidence" value="ECO:0007669"/>
    <property type="project" value="UniProtKB-KW"/>
</dbReference>
<dbReference type="GO" id="GO:0046872">
    <property type="term" value="F:metal ion binding"/>
    <property type="evidence" value="ECO:0007669"/>
    <property type="project" value="UniProtKB-KW"/>
</dbReference>
<dbReference type="InterPro" id="IPR023198">
    <property type="entry name" value="PGP-like_dom2"/>
</dbReference>
<comment type="caution">
    <text evidence="5">The sequence shown here is derived from an EMBL/GenBank/DDBJ whole genome shotgun (WGS) entry which is preliminary data.</text>
</comment>
<dbReference type="SUPFAM" id="SSF56784">
    <property type="entry name" value="HAD-like"/>
    <property type="match status" value="1"/>
</dbReference>
<dbReference type="InterPro" id="IPR051600">
    <property type="entry name" value="Beta-PGM-like"/>
</dbReference>
<dbReference type="InterPro" id="IPR006439">
    <property type="entry name" value="HAD-SF_hydro_IA"/>
</dbReference>
<dbReference type="Proteomes" id="UP001211731">
    <property type="component" value="Unassembled WGS sequence"/>
</dbReference>
<dbReference type="Gene3D" id="3.40.50.1000">
    <property type="entry name" value="HAD superfamily/HAD-like"/>
    <property type="match status" value="1"/>
</dbReference>
<sequence length="185" mass="21623">MAKLIIVDLDGTLFDTKDVNYHAYRDALAFYGYDIDYDYYCKFCNGRHYLDFLPQITTTDETILTAMHKKKKNAYRQHLDKAILNRGLVDIIRLMKVEYKTAVVTTASKENCEDILKHFKLEKLFDLILTHDDISKSKPDPEGFLKAMRYFDATPEETIIFEDSEVGLLAAESSTAYYYKTYRFN</sequence>
<dbReference type="Pfam" id="PF13419">
    <property type="entry name" value="HAD_2"/>
    <property type="match status" value="1"/>
</dbReference>
<dbReference type="RefSeq" id="WP_272107182.1">
    <property type="nucleotide sequence ID" value="NZ_BAABXJ010000001.1"/>
</dbReference>
<dbReference type="CDD" id="cd07505">
    <property type="entry name" value="HAD_BPGM-like"/>
    <property type="match status" value="1"/>
</dbReference>
<dbReference type="AlphaFoldDB" id="A0AB35J1T5"/>
<dbReference type="PRINTS" id="PR00413">
    <property type="entry name" value="HADHALOGNASE"/>
</dbReference>
<dbReference type="PANTHER" id="PTHR46193:SF21">
    <property type="entry name" value="SLL1138 PROTEIN"/>
    <property type="match status" value="1"/>
</dbReference>
<evidence type="ECO:0000313" key="5">
    <source>
        <dbReference type="EMBL" id="MDB8739134.1"/>
    </source>
</evidence>
<keyword evidence="3" id="KW-0479">Metal-binding</keyword>
<evidence type="ECO:0000313" key="6">
    <source>
        <dbReference type="Proteomes" id="UP001211731"/>
    </source>
</evidence>
<protein>
    <submittedName>
        <fullName evidence="5">HAD-IA family hydrolase</fullName>
    </submittedName>
</protein>
<dbReference type="InterPro" id="IPR023214">
    <property type="entry name" value="HAD_sf"/>
</dbReference>
<dbReference type="SFLD" id="SFLDG01129">
    <property type="entry name" value="C1.5:_HAD__Beta-PGM__Phosphata"/>
    <property type="match status" value="1"/>
</dbReference>